<reference evidence="1 2" key="1">
    <citation type="journal article" date="2014" name="Am. J. Bot.">
        <title>Genome assembly and annotation for red clover (Trifolium pratense; Fabaceae).</title>
        <authorList>
            <person name="Istvanek J."/>
            <person name="Jaros M."/>
            <person name="Krenek A."/>
            <person name="Repkova J."/>
        </authorList>
    </citation>
    <scope>NUCLEOTIDE SEQUENCE [LARGE SCALE GENOMIC DNA]</scope>
    <source>
        <strain evidence="2">cv. Tatra</strain>
        <tissue evidence="1">Young leaves</tissue>
    </source>
</reference>
<protein>
    <submittedName>
        <fullName evidence="1">Uncharacterized protein</fullName>
    </submittedName>
</protein>
<evidence type="ECO:0000313" key="1">
    <source>
        <dbReference type="EMBL" id="PNY14396.1"/>
    </source>
</evidence>
<dbReference type="AlphaFoldDB" id="A0A2K3PGH2"/>
<name>A0A2K3PGH2_TRIPR</name>
<comment type="caution">
    <text evidence="1">The sequence shown here is derived from an EMBL/GenBank/DDBJ whole genome shotgun (WGS) entry which is preliminary data.</text>
</comment>
<accession>A0A2K3PGH2</accession>
<sequence>MDNDNVAVENPHAAILAALLAAPAPLNSREGDFDMPYDLGINYNFGLADIREQTREEVLTAVERIVSAYVADGWTFNECLVAYYRYIRYSGNFTAVQNCDDLRHRTVEEVREKIRRDHNFCVVNQLTTPWAQLNSILNIDTVERSGNPNSMLWGVGTPLVDIDAPDESGYDSDEADEAFFFARAVDQIVATGVSYETAFMAVFMMEIMRGP</sequence>
<evidence type="ECO:0000313" key="2">
    <source>
        <dbReference type="Proteomes" id="UP000236291"/>
    </source>
</evidence>
<dbReference type="OrthoDB" id="10431412at2759"/>
<dbReference type="EMBL" id="ASHM01006821">
    <property type="protein sequence ID" value="PNY14396.1"/>
    <property type="molecule type" value="Genomic_DNA"/>
</dbReference>
<reference evidence="1 2" key="2">
    <citation type="journal article" date="2017" name="Front. Plant Sci.">
        <title>Gene Classification and Mining of Molecular Markers Useful in Red Clover (Trifolium pratense) Breeding.</title>
        <authorList>
            <person name="Istvanek J."/>
            <person name="Dluhosova J."/>
            <person name="Dluhos P."/>
            <person name="Patkova L."/>
            <person name="Nedelnik J."/>
            <person name="Repkova J."/>
        </authorList>
    </citation>
    <scope>NUCLEOTIDE SEQUENCE [LARGE SCALE GENOMIC DNA]</scope>
    <source>
        <strain evidence="2">cv. Tatra</strain>
        <tissue evidence="1">Young leaves</tissue>
    </source>
</reference>
<dbReference type="Proteomes" id="UP000236291">
    <property type="component" value="Unassembled WGS sequence"/>
</dbReference>
<organism evidence="1 2">
    <name type="scientific">Trifolium pratense</name>
    <name type="common">Red clover</name>
    <dbReference type="NCBI Taxonomy" id="57577"/>
    <lineage>
        <taxon>Eukaryota</taxon>
        <taxon>Viridiplantae</taxon>
        <taxon>Streptophyta</taxon>
        <taxon>Embryophyta</taxon>
        <taxon>Tracheophyta</taxon>
        <taxon>Spermatophyta</taxon>
        <taxon>Magnoliopsida</taxon>
        <taxon>eudicotyledons</taxon>
        <taxon>Gunneridae</taxon>
        <taxon>Pentapetalae</taxon>
        <taxon>rosids</taxon>
        <taxon>fabids</taxon>
        <taxon>Fabales</taxon>
        <taxon>Fabaceae</taxon>
        <taxon>Papilionoideae</taxon>
        <taxon>50 kb inversion clade</taxon>
        <taxon>NPAAA clade</taxon>
        <taxon>Hologalegina</taxon>
        <taxon>IRL clade</taxon>
        <taxon>Trifolieae</taxon>
        <taxon>Trifolium</taxon>
    </lineage>
</organism>
<gene>
    <name evidence="1" type="ORF">L195_g011077</name>
</gene>
<proteinExistence type="predicted"/>